<sequence>EGLELQRSQKRLDFQSIATIQLASQVLQNSSIQDLPTKNTLGAVTLLSGTQLKGPPLSTQVAEPLLQNTQTPEIIETSKKQEVAQGGNDKPIPSETSRLPYLIVAKRTKKVKVTNERIIELLSK</sequence>
<gene>
    <name evidence="1" type="ORF">PIB30_092505</name>
</gene>
<dbReference type="Proteomes" id="UP001341840">
    <property type="component" value="Unassembled WGS sequence"/>
</dbReference>
<name>A0ABU6ZTH1_9FABA</name>
<dbReference type="EMBL" id="JASCZI010273772">
    <property type="protein sequence ID" value="MED6225306.1"/>
    <property type="molecule type" value="Genomic_DNA"/>
</dbReference>
<keyword evidence="2" id="KW-1185">Reference proteome</keyword>
<protein>
    <submittedName>
        <fullName evidence="1">Uncharacterized protein</fullName>
    </submittedName>
</protein>
<comment type="caution">
    <text evidence="1">The sequence shown here is derived from an EMBL/GenBank/DDBJ whole genome shotgun (WGS) entry which is preliminary data.</text>
</comment>
<proteinExistence type="predicted"/>
<feature type="non-terminal residue" evidence="1">
    <location>
        <position position="1"/>
    </location>
</feature>
<organism evidence="1 2">
    <name type="scientific">Stylosanthes scabra</name>
    <dbReference type="NCBI Taxonomy" id="79078"/>
    <lineage>
        <taxon>Eukaryota</taxon>
        <taxon>Viridiplantae</taxon>
        <taxon>Streptophyta</taxon>
        <taxon>Embryophyta</taxon>
        <taxon>Tracheophyta</taxon>
        <taxon>Spermatophyta</taxon>
        <taxon>Magnoliopsida</taxon>
        <taxon>eudicotyledons</taxon>
        <taxon>Gunneridae</taxon>
        <taxon>Pentapetalae</taxon>
        <taxon>rosids</taxon>
        <taxon>fabids</taxon>
        <taxon>Fabales</taxon>
        <taxon>Fabaceae</taxon>
        <taxon>Papilionoideae</taxon>
        <taxon>50 kb inversion clade</taxon>
        <taxon>dalbergioids sensu lato</taxon>
        <taxon>Dalbergieae</taxon>
        <taxon>Pterocarpus clade</taxon>
        <taxon>Stylosanthes</taxon>
    </lineage>
</organism>
<reference evidence="1 2" key="1">
    <citation type="journal article" date="2023" name="Plants (Basel)">
        <title>Bridging the Gap: Combining Genomics and Transcriptomics Approaches to Understand Stylosanthes scabra, an Orphan Legume from the Brazilian Caatinga.</title>
        <authorList>
            <person name="Ferreira-Neto J.R.C."/>
            <person name="da Silva M.D."/>
            <person name="Binneck E."/>
            <person name="de Melo N.F."/>
            <person name="da Silva R.H."/>
            <person name="de Melo A.L.T.M."/>
            <person name="Pandolfi V."/>
            <person name="Bustamante F.O."/>
            <person name="Brasileiro-Vidal A.C."/>
            <person name="Benko-Iseppon A.M."/>
        </authorList>
    </citation>
    <scope>NUCLEOTIDE SEQUENCE [LARGE SCALE GENOMIC DNA]</scope>
    <source>
        <tissue evidence="1">Leaves</tissue>
    </source>
</reference>
<accession>A0ABU6ZTH1</accession>
<evidence type="ECO:0000313" key="2">
    <source>
        <dbReference type="Proteomes" id="UP001341840"/>
    </source>
</evidence>
<evidence type="ECO:0000313" key="1">
    <source>
        <dbReference type="EMBL" id="MED6225306.1"/>
    </source>
</evidence>